<evidence type="ECO:0000313" key="3">
    <source>
        <dbReference type="EMBL" id="AGB50794.1"/>
    </source>
</evidence>
<organism evidence="3 4">
    <name type="scientific">Methanomethylovorans hollandica (strain DSM 15978 / NBRC 107637 / DMS1)</name>
    <dbReference type="NCBI Taxonomy" id="867904"/>
    <lineage>
        <taxon>Archaea</taxon>
        <taxon>Methanobacteriati</taxon>
        <taxon>Methanobacteriota</taxon>
        <taxon>Stenosarchaea group</taxon>
        <taxon>Methanomicrobia</taxon>
        <taxon>Methanosarcinales</taxon>
        <taxon>Methanosarcinaceae</taxon>
        <taxon>Methanomethylovorans</taxon>
    </lineage>
</organism>
<reference evidence="4" key="1">
    <citation type="submission" date="2012-02" db="EMBL/GenBank/DDBJ databases">
        <title>Complete sequence of plasmid of Methanomethylovorans hollandica DSM 15978.</title>
        <authorList>
            <person name="Lucas S."/>
            <person name="Copeland A."/>
            <person name="Lapidus A."/>
            <person name="Glavina del Rio T."/>
            <person name="Dalin E."/>
            <person name="Tice H."/>
            <person name="Bruce D."/>
            <person name="Goodwin L."/>
            <person name="Pitluck S."/>
            <person name="Peters L."/>
            <person name="Mikhailova N."/>
            <person name="Held B."/>
            <person name="Kyrpides N."/>
            <person name="Mavromatis K."/>
            <person name="Ivanova N."/>
            <person name="Brettin T."/>
            <person name="Detter J.C."/>
            <person name="Han C."/>
            <person name="Larimer F."/>
            <person name="Land M."/>
            <person name="Hauser L."/>
            <person name="Markowitz V."/>
            <person name="Cheng J.-F."/>
            <person name="Hugenholtz P."/>
            <person name="Woyke T."/>
            <person name="Wu D."/>
            <person name="Spring S."/>
            <person name="Schroeder M."/>
            <person name="Brambilla E."/>
            <person name="Klenk H.-P."/>
            <person name="Eisen J.A."/>
        </authorList>
    </citation>
    <scope>NUCLEOTIDE SEQUENCE [LARGE SCALE GENOMIC DNA]</scope>
    <source>
        <strain evidence="4">DSM 15978 / NBRC 107637 / DMS1</strain>
        <plasmid evidence="4">Plasmid pMETHO01</plasmid>
    </source>
</reference>
<protein>
    <submittedName>
        <fullName evidence="3">Uncharacterized protein</fullName>
    </submittedName>
</protein>
<dbReference type="InterPro" id="IPR058453">
    <property type="entry name" value="Primase-assoc_N"/>
</dbReference>
<keyword evidence="3" id="KW-0614">Plasmid</keyword>
<evidence type="ECO:0000259" key="2">
    <source>
        <dbReference type="Pfam" id="PF26463"/>
    </source>
</evidence>
<dbReference type="InterPro" id="IPR058990">
    <property type="entry name" value="WH_Primase-assoc"/>
</dbReference>
<evidence type="ECO:0000259" key="1">
    <source>
        <dbReference type="Pfam" id="PF26462"/>
    </source>
</evidence>
<dbReference type="GeneID" id="14401626"/>
<gene>
    <name evidence="3" type="ordered locus">Metho_2664</name>
</gene>
<sequence length="448" mass="52128">MQNPGLQPHPIFNAQKSTGDELIQPFSALKPLNIFNEKPLVNKIISMSFMGNITDLSITDFLSLDHAYVLFSITGWLLHNASMTQIEKNCRNLFTWSILEYLENKPIKKQVIQAIFGKNAIEKGNLIIPLSEINENIPFSRDNAIIDYHVVVPPHVYMDKIPSYFELSFDTMISFFEKTIDQSIKNEIKTIFQDIIDQLLETGNIKGPWLLYEYNADPYLKFAVDILLKDTLTQKTLSIVDIRDAIEQYNCKRVWEQKFKNNLLKLDDRNLMQVYKKAQSSRKFPELRIVDPFALTIQNSTKITLKTIEDIHKLKQFPCMAKLIESSEIPHDIRTAFFSTLLWFFSKAECHQILKSQINDKKYNPEIAEKQIKSLIDTDNTPKYIYGTRGFGKYCIGYSMCPQCWIKALDFPENYYHKKDILRQRYNLKNEVSSKCQTSLPVPKMITV</sequence>
<feature type="domain" description="Primase-associated winged helix" evidence="1">
    <location>
        <begin position="217"/>
        <end position="296"/>
    </location>
</feature>
<proteinExistence type="predicted"/>
<dbReference type="EMBL" id="CP003363">
    <property type="protein sequence ID" value="AGB50794.1"/>
    <property type="molecule type" value="Genomic_DNA"/>
</dbReference>
<dbReference type="HOGENOM" id="CLU_610625_0_0_2"/>
<dbReference type="KEGG" id="mhz:Metho_2664"/>
<dbReference type="Pfam" id="PF26463">
    <property type="entry name" value="DUF8140"/>
    <property type="match status" value="1"/>
</dbReference>
<keyword evidence="4" id="KW-1185">Reference proteome</keyword>
<evidence type="ECO:0000313" key="4">
    <source>
        <dbReference type="Proteomes" id="UP000010866"/>
    </source>
</evidence>
<dbReference type="AlphaFoldDB" id="L0L3B4"/>
<feature type="domain" description="Primase-associated N-terminal" evidence="2">
    <location>
        <begin position="20"/>
        <end position="202"/>
    </location>
</feature>
<geneLocation type="plasmid" evidence="3 4">
    <name>pMETHO01</name>
</geneLocation>
<dbReference type="Pfam" id="PF26462">
    <property type="entry name" value="WH_Halo_primase"/>
    <property type="match status" value="1"/>
</dbReference>
<dbReference type="Proteomes" id="UP000010866">
    <property type="component" value="Plasmid pMETHO01"/>
</dbReference>
<dbReference type="RefSeq" id="WP_015313926.1">
    <property type="nucleotide sequence ID" value="NC_019972.1"/>
</dbReference>
<name>L0L3B4_METHD</name>
<accession>L0L3B4</accession>